<proteinExistence type="inferred from homology"/>
<dbReference type="PROSITE" id="PS01125">
    <property type="entry name" value="ROK"/>
    <property type="match status" value="1"/>
</dbReference>
<keyword evidence="2" id="KW-0808">Transferase</keyword>
<dbReference type="Pfam" id="PF00480">
    <property type="entry name" value="ROK"/>
    <property type="match status" value="1"/>
</dbReference>
<gene>
    <name evidence="2" type="primary">glk</name>
    <name evidence="2" type="ORF">ESOMN_v1c03640</name>
</gene>
<accession>A0A2K8NYW2</accession>
<dbReference type="InterPro" id="IPR000600">
    <property type="entry name" value="ROK"/>
</dbReference>
<dbReference type="GO" id="GO:0016301">
    <property type="term" value="F:kinase activity"/>
    <property type="evidence" value="ECO:0007669"/>
    <property type="project" value="UniProtKB-KW"/>
</dbReference>
<dbReference type="Proteomes" id="UP000232230">
    <property type="component" value="Chromosome"/>
</dbReference>
<sequence>MKKVLGIDLGGTSAKVGVVNQFGEIEKSLIIKNDSDNLLVNIYNQTLIALENWGYDYAIDIERIGFATPGFLDHEEGIVRISGNLGWRDFDLKSQLEAIFVTKPISVLNDANAAALGEFWTGAASTYNSEIFYTLGTGIGGAIVIDGKLISGENGFAGEFGHGGHMQTKFSCNCGLRYCLEPSASVVRIANEIEKEVKNNPRSSLTKYFKNIKEFNFKSISEAYIKAGKPVEIKDFLLDSWKPLFSHMSIMIGALNPKAIIIGGGASAMGQPLIEIFEEGLSPFILNIYKGKIRIEIAKLGNEAGIVGAAYYAINNWEY</sequence>
<dbReference type="PANTHER" id="PTHR18964:SF149">
    <property type="entry name" value="BIFUNCTIONAL UDP-N-ACETYLGLUCOSAMINE 2-EPIMERASE_N-ACETYLMANNOSAMINE KINASE"/>
    <property type="match status" value="1"/>
</dbReference>
<keyword evidence="3" id="KW-1185">Reference proteome</keyword>
<organism evidence="2 3">
    <name type="scientific">Williamsoniiplasma somnilux</name>
    <dbReference type="NCBI Taxonomy" id="215578"/>
    <lineage>
        <taxon>Bacteria</taxon>
        <taxon>Bacillati</taxon>
        <taxon>Mycoplasmatota</taxon>
        <taxon>Mollicutes</taxon>
        <taxon>Entomoplasmatales</taxon>
        <taxon>Williamsoniiplasma</taxon>
    </lineage>
</organism>
<dbReference type="SUPFAM" id="SSF53067">
    <property type="entry name" value="Actin-like ATPase domain"/>
    <property type="match status" value="1"/>
</dbReference>
<dbReference type="KEGG" id="esx:ESOMN_v1c03640"/>
<dbReference type="InterPro" id="IPR049874">
    <property type="entry name" value="ROK_cs"/>
</dbReference>
<keyword evidence="2" id="KW-0418">Kinase</keyword>
<dbReference type="RefSeq" id="WP_024863269.1">
    <property type="nucleotide sequence ID" value="NZ_CP024965.1"/>
</dbReference>
<evidence type="ECO:0000256" key="1">
    <source>
        <dbReference type="ARBA" id="ARBA00006479"/>
    </source>
</evidence>
<name>A0A2K8NYW2_9MOLU</name>
<evidence type="ECO:0000313" key="3">
    <source>
        <dbReference type="Proteomes" id="UP000232230"/>
    </source>
</evidence>
<dbReference type="PANTHER" id="PTHR18964">
    <property type="entry name" value="ROK (REPRESSOR, ORF, KINASE) FAMILY"/>
    <property type="match status" value="1"/>
</dbReference>
<comment type="similarity">
    <text evidence="1">Belongs to the ROK (NagC/XylR) family.</text>
</comment>
<dbReference type="AlphaFoldDB" id="A0A2K8NYW2"/>
<dbReference type="Gene3D" id="3.30.420.40">
    <property type="match status" value="2"/>
</dbReference>
<reference evidence="2 3" key="1">
    <citation type="submission" date="2017-11" db="EMBL/GenBank/DDBJ databases">
        <title>Genome sequence of Entomoplasma somnilux PYAN-1 (ATCC 49194).</title>
        <authorList>
            <person name="Lo W.-S."/>
            <person name="Gasparich G.E."/>
            <person name="Kuo C.-H."/>
        </authorList>
    </citation>
    <scope>NUCLEOTIDE SEQUENCE [LARGE SCALE GENOMIC DNA]</scope>
    <source>
        <strain evidence="2 3">PYAN-1</strain>
    </source>
</reference>
<dbReference type="EMBL" id="CP024965">
    <property type="protein sequence ID" value="ATZ18746.1"/>
    <property type="molecule type" value="Genomic_DNA"/>
</dbReference>
<protein>
    <submittedName>
        <fullName evidence="2">Glucokinase</fullName>
    </submittedName>
</protein>
<dbReference type="InterPro" id="IPR043129">
    <property type="entry name" value="ATPase_NBD"/>
</dbReference>
<evidence type="ECO:0000313" key="2">
    <source>
        <dbReference type="EMBL" id="ATZ18746.1"/>
    </source>
</evidence>